<evidence type="ECO:0000313" key="3">
    <source>
        <dbReference type="Proteomes" id="UP000032749"/>
    </source>
</evidence>
<dbReference type="AlphaFoldDB" id="R4YN78"/>
<name>R4YN78_OLEAN</name>
<dbReference type="Gene3D" id="3.40.30.10">
    <property type="entry name" value="Glutaredoxin"/>
    <property type="match status" value="1"/>
</dbReference>
<feature type="domain" description="Alkyl hydroperoxide reductase subunit C/ Thiol specific antioxidant" evidence="1">
    <location>
        <begin position="26"/>
        <end position="88"/>
    </location>
</feature>
<sequence>MRILNPIYKIFLMIVCIFPFAEALEVGDHVPDFVMPSSNGAPQRLSEQIGKPVMLVWLDACDQCEETLIDLQYLAESLAVEGLQTWFLWRKQTDYTAPWSRLPVLEYQASNSEAWWFKSAPAVMFISPDGVLDYLVTDSVNDRKLEVSNELKLWLNNKEWFQ</sequence>
<accession>R4YN78</accession>
<dbReference type="EMBL" id="FO203512">
    <property type="protein sequence ID" value="CCK76275.1"/>
    <property type="molecule type" value="Genomic_DNA"/>
</dbReference>
<dbReference type="GO" id="GO:0016209">
    <property type="term" value="F:antioxidant activity"/>
    <property type="evidence" value="ECO:0007669"/>
    <property type="project" value="InterPro"/>
</dbReference>
<evidence type="ECO:0000313" key="2">
    <source>
        <dbReference type="EMBL" id="CCK76275.1"/>
    </source>
</evidence>
<keyword evidence="3" id="KW-1185">Reference proteome</keyword>
<dbReference type="SUPFAM" id="SSF52833">
    <property type="entry name" value="Thioredoxin-like"/>
    <property type="match status" value="1"/>
</dbReference>
<dbReference type="HOGENOM" id="CLU_1651331_0_0_6"/>
<dbReference type="STRING" id="698738.OLEAN_C20990"/>
<reference evidence="2 3" key="1">
    <citation type="journal article" date="2013" name="Nat. Commun.">
        <title>Genome sequence and functional genomic analysis of the oil-degrading bacterium Oleispira antarctica.</title>
        <authorList>
            <person name="Kube M."/>
            <person name="Chernikova T.N."/>
            <person name="Al-Ramahi Y."/>
            <person name="Beloqui A."/>
            <person name="Lopez-Cortez N."/>
            <person name="Guazzaroni M.E."/>
            <person name="Heipieper H.J."/>
            <person name="Klages S."/>
            <person name="Kotsyurbenko O.R."/>
            <person name="Langer I."/>
            <person name="Nechitaylo T.Y."/>
            <person name="Lunsdorf H."/>
            <person name="Fernandez M."/>
            <person name="Juarez S."/>
            <person name="Ciordia S."/>
            <person name="Singer A."/>
            <person name="Kagan O."/>
            <person name="Egorova O."/>
            <person name="Petit P.A."/>
            <person name="Stogios P."/>
            <person name="Kim Y."/>
            <person name="Tchigvintsev A."/>
            <person name="Flick R."/>
            <person name="Denaro R."/>
            <person name="Genovese M."/>
            <person name="Albar J.P."/>
            <person name="Reva O.N."/>
            <person name="Martinez-Gomariz M."/>
            <person name="Tran H."/>
            <person name="Ferrer M."/>
            <person name="Savchenko A."/>
            <person name="Yakunin A.F."/>
            <person name="Yakimov M.M."/>
            <person name="Golyshina O.V."/>
            <person name="Reinhardt R."/>
            <person name="Golyshin P.N."/>
        </authorList>
    </citation>
    <scope>NUCLEOTIDE SEQUENCE [LARGE SCALE GENOMIC DNA]</scope>
</reference>
<evidence type="ECO:0000259" key="1">
    <source>
        <dbReference type="Pfam" id="PF00578"/>
    </source>
</evidence>
<dbReference type="InterPro" id="IPR036249">
    <property type="entry name" value="Thioredoxin-like_sf"/>
</dbReference>
<dbReference type="GO" id="GO:0016491">
    <property type="term" value="F:oxidoreductase activity"/>
    <property type="evidence" value="ECO:0007669"/>
    <property type="project" value="InterPro"/>
</dbReference>
<dbReference type="KEGG" id="oai:OLEAN_C20990"/>
<dbReference type="OrthoDB" id="6120155at2"/>
<dbReference type="InterPro" id="IPR000866">
    <property type="entry name" value="AhpC/TSA"/>
</dbReference>
<gene>
    <name evidence="2" type="ORF">OLEAN_C20990</name>
</gene>
<proteinExistence type="predicted"/>
<protein>
    <recommendedName>
        <fullName evidence="1">Alkyl hydroperoxide reductase subunit C/ Thiol specific antioxidant domain-containing protein</fullName>
    </recommendedName>
</protein>
<dbReference type="Pfam" id="PF00578">
    <property type="entry name" value="AhpC-TSA"/>
    <property type="match status" value="1"/>
</dbReference>
<organism evidence="2 3">
    <name type="scientific">Oleispira antarctica RB-8</name>
    <dbReference type="NCBI Taxonomy" id="698738"/>
    <lineage>
        <taxon>Bacteria</taxon>
        <taxon>Pseudomonadati</taxon>
        <taxon>Pseudomonadota</taxon>
        <taxon>Gammaproteobacteria</taxon>
        <taxon>Oceanospirillales</taxon>
        <taxon>Oceanospirillaceae</taxon>
        <taxon>Oleispira</taxon>
    </lineage>
</organism>
<dbReference type="Proteomes" id="UP000032749">
    <property type="component" value="Chromosome"/>
</dbReference>